<gene>
    <name evidence="3" type="ORF">AAP_01894</name>
</gene>
<reference evidence="3 4" key="1">
    <citation type="journal article" date="2016" name="Genome Biol. Evol.">
        <title>Divergent and convergent evolution of fungal pathogenicity.</title>
        <authorList>
            <person name="Shang Y."/>
            <person name="Xiao G."/>
            <person name="Zheng P."/>
            <person name="Cen K."/>
            <person name="Zhan S."/>
            <person name="Wang C."/>
        </authorList>
    </citation>
    <scope>NUCLEOTIDE SEQUENCE [LARGE SCALE GENOMIC DNA]</scope>
    <source>
        <strain evidence="3 4">ARSEF 7405</strain>
    </source>
</reference>
<evidence type="ECO:0000259" key="2">
    <source>
        <dbReference type="Pfam" id="PF20684"/>
    </source>
</evidence>
<dbReference type="AlphaFoldDB" id="A0A168B026"/>
<sequence length="245" mass="27202">MMLCLTFGVCALAGGFSLYRTVCVLRHQMKQSDPTWTGECQAMCDALEANIAIICPCLPMVPSLIHYYFPGLKLLGPSKPCEGGEDEPEKKETGDVEGGKLGNKGQGGIIVTTDTTRVYEQNEFMGSYAVAVHKKHIEEEEEKAEEKKPEEKRCDPVQVYSPSEDTLRGGDDTHIEIERSHSGKAQSSLSSYHTNSWTTITGSCRTMFEGESQPATPRYVSALDRRPSVRYHLDRLEPVLAQPRI</sequence>
<name>A0A168B026_9EURO</name>
<proteinExistence type="predicted"/>
<evidence type="ECO:0000256" key="1">
    <source>
        <dbReference type="SAM" id="MobiDB-lite"/>
    </source>
</evidence>
<dbReference type="Proteomes" id="UP000242877">
    <property type="component" value="Unassembled WGS sequence"/>
</dbReference>
<feature type="domain" description="Rhodopsin" evidence="2">
    <location>
        <begin position="2"/>
        <end position="65"/>
    </location>
</feature>
<dbReference type="InterPro" id="IPR049326">
    <property type="entry name" value="Rhodopsin_dom_fungi"/>
</dbReference>
<dbReference type="VEuPathDB" id="FungiDB:AAP_01894"/>
<evidence type="ECO:0000313" key="3">
    <source>
        <dbReference type="EMBL" id="KZZ94594.1"/>
    </source>
</evidence>
<feature type="region of interest" description="Disordered" evidence="1">
    <location>
        <begin position="140"/>
        <end position="169"/>
    </location>
</feature>
<feature type="region of interest" description="Disordered" evidence="1">
    <location>
        <begin position="80"/>
        <end position="102"/>
    </location>
</feature>
<feature type="compositionally biased region" description="Basic and acidic residues" evidence="1">
    <location>
        <begin position="144"/>
        <end position="155"/>
    </location>
</feature>
<feature type="compositionally biased region" description="Basic and acidic residues" evidence="1">
    <location>
        <begin position="88"/>
        <end position="98"/>
    </location>
</feature>
<protein>
    <recommendedName>
        <fullName evidence="2">Rhodopsin domain-containing protein</fullName>
    </recommendedName>
</protein>
<dbReference type="OrthoDB" id="10017208at2759"/>
<dbReference type="Pfam" id="PF20684">
    <property type="entry name" value="Fung_rhodopsin"/>
    <property type="match status" value="1"/>
</dbReference>
<comment type="caution">
    <text evidence="3">The sequence shown here is derived from an EMBL/GenBank/DDBJ whole genome shotgun (WGS) entry which is preliminary data.</text>
</comment>
<accession>A0A168B026</accession>
<keyword evidence="4" id="KW-1185">Reference proteome</keyword>
<evidence type="ECO:0000313" key="4">
    <source>
        <dbReference type="Proteomes" id="UP000242877"/>
    </source>
</evidence>
<organism evidence="3 4">
    <name type="scientific">Ascosphaera apis ARSEF 7405</name>
    <dbReference type="NCBI Taxonomy" id="392613"/>
    <lineage>
        <taxon>Eukaryota</taxon>
        <taxon>Fungi</taxon>
        <taxon>Dikarya</taxon>
        <taxon>Ascomycota</taxon>
        <taxon>Pezizomycotina</taxon>
        <taxon>Eurotiomycetes</taxon>
        <taxon>Eurotiomycetidae</taxon>
        <taxon>Onygenales</taxon>
        <taxon>Ascosphaeraceae</taxon>
        <taxon>Ascosphaera</taxon>
    </lineage>
</organism>
<dbReference type="EMBL" id="AZGZ01000006">
    <property type="protein sequence ID" value="KZZ94594.1"/>
    <property type="molecule type" value="Genomic_DNA"/>
</dbReference>